<name>A0A897N3F4_9EURY</name>
<evidence type="ECO:0000259" key="1">
    <source>
        <dbReference type="Pfam" id="PF08241"/>
    </source>
</evidence>
<dbReference type="PANTHER" id="PTHR43591:SF24">
    <property type="entry name" value="2-METHOXY-6-POLYPRENYL-1,4-BENZOQUINOL METHYLASE, MITOCHONDRIAL"/>
    <property type="match status" value="1"/>
</dbReference>
<protein>
    <submittedName>
        <fullName evidence="2">SAM-dependent methyltransferase</fullName>
    </submittedName>
</protein>
<dbReference type="Pfam" id="PF08241">
    <property type="entry name" value="Methyltransf_11"/>
    <property type="match status" value="1"/>
</dbReference>
<reference evidence="2" key="1">
    <citation type="submission" date="2020-11" db="EMBL/GenBank/DDBJ databases">
        <title>Carbohydrate-dependent, anaerobic sulfur respiration: A novel catabolism in halophilic archaea.</title>
        <authorList>
            <person name="Sorokin D.Y."/>
            <person name="Messina E."/>
            <person name="Smedile F."/>
            <person name="La Cono V."/>
            <person name="Hallsworth J.E."/>
            <person name="Yakimov M.M."/>
        </authorList>
    </citation>
    <scope>NUCLEOTIDE SEQUENCE</scope>
    <source>
        <strain evidence="2">HSR12-1</strain>
    </source>
</reference>
<gene>
    <name evidence="2" type="ORF">HSR121_1293</name>
</gene>
<accession>A0A897N3F4</accession>
<keyword evidence="2" id="KW-0808">Transferase</keyword>
<evidence type="ECO:0000313" key="3">
    <source>
        <dbReference type="Proteomes" id="UP000663525"/>
    </source>
</evidence>
<sequence length="191" mass="20297">MSTGDVALFDRFARYYDLFVPGAKATNLSRGLEAATRPVERLVDVGGGTGRAARALGVDQRVVLDASRGMLSQTTLPSVQGDAGRLPLATDAVDAITVVDALHHIHGWDAVFEEAFRVLAPGGVLVISDFDPATVPGRLLVAGERLVGFESCFESPDRLRERLEAVGFETRLIDGGFGYTVAAAVPKREGT</sequence>
<dbReference type="InterPro" id="IPR013216">
    <property type="entry name" value="Methyltransf_11"/>
</dbReference>
<dbReference type="RefSeq" id="WP_229115460.1">
    <property type="nucleotide sequence ID" value="NZ_CP064787.1"/>
</dbReference>
<dbReference type="SUPFAM" id="SSF53335">
    <property type="entry name" value="S-adenosyl-L-methionine-dependent methyltransferases"/>
    <property type="match status" value="1"/>
</dbReference>
<dbReference type="InterPro" id="IPR029063">
    <property type="entry name" value="SAM-dependent_MTases_sf"/>
</dbReference>
<organism evidence="2 3">
    <name type="scientific">Halapricum desulfuricans</name>
    <dbReference type="NCBI Taxonomy" id="2841257"/>
    <lineage>
        <taxon>Archaea</taxon>
        <taxon>Methanobacteriati</taxon>
        <taxon>Methanobacteriota</taxon>
        <taxon>Stenosarchaea group</taxon>
        <taxon>Halobacteria</taxon>
        <taxon>Halobacteriales</taxon>
        <taxon>Haloarculaceae</taxon>
        <taxon>Halapricum</taxon>
    </lineage>
</organism>
<dbReference type="EMBL" id="CP064787">
    <property type="protein sequence ID" value="QSG05639.1"/>
    <property type="molecule type" value="Genomic_DNA"/>
</dbReference>
<dbReference type="GO" id="GO:0032259">
    <property type="term" value="P:methylation"/>
    <property type="evidence" value="ECO:0007669"/>
    <property type="project" value="UniProtKB-KW"/>
</dbReference>
<dbReference type="GO" id="GO:0008757">
    <property type="term" value="F:S-adenosylmethionine-dependent methyltransferase activity"/>
    <property type="evidence" value="ECO:0007669"/>
    <property type="project" value="InterPro"/>
</dbReference>
<feature type="domain" description="Methyltransferase type 11" evidence="1">
    <location>
        <begin position="43"/>
        <end position="127"/>
    </location>
</feature>
<dbReference type="GeneID" id="68854902"/>
<dbReference type="Gene3D" id="3.40.50.150">
    <property type="entry name" value="Vaccinia Virus protein VP39"/>
    <property type="match status" value="1"/>
</dbReference>
<keyword evidence="2" id="KW-0489">Methyltransferase</keyword>
<dbReference type="CDD" id="cd02440">
    <property type="entry name" value="AdoMet_MTases"/>
    <property type="match status" value="1"/>
</dbReference>
<evidence type="ECO:0000313" key="2">
    <source>
        <dbReference type="EMBL" id="QSG05639.1"/>
    </source>
</evidence>
<dbReference type="AlphaFoldDB" id="A0A897N3F4"/>
<dbReference type="PANTHER" id="PTHR43591">
    <property type="entry name" value="METHYLTRANSFERASE"/>
    <property type="match status" value="1"/>
</dbReference>
<dbReference type="Proteomes" id="UP000663525">
    <property type="component" value="Chromosome"/>
</dbReference>
<proteinExistence type="predicted"/>